<dbReference type="InterPro" id="IPR007061">
    <property type="entry name" value="MST-like"/>
</dbReference>
<dbReference type="InterPro" id="IPR034660">
    <property type="entry name" value="DinB/YfiT-like"/>
</dbReference>
<comment type="caution">
    <text evidence="1">The sequence shown here is derived from an EMBL/GenBank/DDBJ whole genome shotgun (WGS) entry which is preliminary data.</text>
</comment>
<reference evidence="1 2" key="1">
    <citation type="journal article" date="2019" name="Int. J. Syst. Evol. Microbiol.">
        <title>The Global Catalogue of Microorganisms (GCM) 10K type strain sequencing project: providing services to taxonomists for standard genome sequencing and annotation.</title>
        <authorList>
            <consortium name="The Broad Institute Genomics Platform"/>
            <consortium name="The Broad Institute Genome Sequencing Center for Infectious Disease"/>
            <person name="Wu L."/>
            <person name="Ma J."/>
        </authorList>
    </citation>
    <scope>NUCLEOTIDE SEQUENCE [LARGE SCALE GENOMIC DNA]</scope>
    <source>
        <strain evidence="1 2">JCM 14559</strain>
    </source>
</reference>
<evidence type="ECO:0000313" key="1">
    <source>
        <dbReference type="EMBL" id="GAA2103060.1"/>
    </source>
</evidence>
<dbReference type="Pfam" id="PF04978">
    <property type="entry name" value="MST"/>
    <property type="match status" value="1"/>
</dbReference>
<accession>A0ABN2X0R4</accession>
<gene>
    <name evidence="1" type="ORF">GCM10009759_38100</name>
</gene>
<sequence>MTETDGRLAASKRDLKLYLQDARDAVVWKLEGLSEYDARRPLTPTGTNLLGLVKHLTGAEAVYFGTAFGRPFEGGPGLWAAGAAEPNADLWARPEESRAALLDGYRRVWAHADATVDALPLDALGEVPWPPYSRLSLARVLLHVVAETHRHAGHADLLRELLDGATGLRPADALLPEGDAAWWSAHHRKVEHAAREAAAAAGEQLTG</sequence>
<keyword evidence="2" id="KW-1185">Reference proteome</keyword>
<dbReference type="Proteomes" id="UP001500897">
    <property type="component" value="Unassembled WGS sequence"/>
</dbReference>
<evidence type="ECO:0000313" key="2">
    <source>
        <dbReference type="Proteomes" id="UP001500897"/>
    </source>
</evidence>
<dbReference type="EMBL" id="BAAANS010000024">
    <property type="protein sequence ID" value="GAA2103060.1"/>
    <property type="molecule type" value="Genomic_DNA"/>
</dbReference>
<dbReference type="SUPFAM" id="SSF109854">
    <property type="entry name" value="DinB/YfiT-like putative metalloenzymes"/>
    <property type="match status" value="1"/>
</dbReference>
<dbReference type="Gene3D" id="1.20.120.450">
    <property type="entry name" value="dinb family like domain"/>
    <property type="match status" value="1"/>
</dbReference>
<name>A0ABN2X0R4_9ACTN</name>
<proteinExistence type="predicted"/>
<dbReference type="RefSeq" id="WP_344553477.1">
    <property type="nucleotide sequence ID" value="NZ_BAAANS010000024.1"/>
</dbReference>
<protein>
    <submittedName>
        <fullName evidence="1">DinB family protein</fullName>
    </submittedName>
</protein>
<organism evidence="1 2">
    <name type="scientific">Kitasatospora saccharophila</name>
    <dbReference type="NCBI Taxonomy" id="407973"/>
    <lineage>
        <taxon>Bacteria</taxon>
        <taxon>Bacillati</taxon>
        <taxon>Actinomycetota</taxon>
        <taxon>Actinomycetes</taxon>
        <taxon>Kitasatosporales</taxon>
        <taxon>Streptomycetaceae</taxon>
        <taxon>Kitasatospora</taxon>
    </lineage>
</organism>